<dbReference type="GO" id="GO:0005524">
    <property type="term" value="F:ATP binding"/>
    <property type="evidence" value="ECO:0007669"/>
    <property type="project" value="UniProtKB-KW"/>
</dbReference>
<evidence type="ECO:0000256" key="1">
    <source>
        <dbReference type="ARBA" id="ARBA00001460"/>
    </source>
</evidence>
<evidence type="ECO:0000256" key="2">
    <source>
        <dbReference type="ARBA" id="ARBA00004496"/>
    </source>
</evidence>
<evidence type="ECO:0000256" key="3">
    <source>
        <dbReference type="ARBA" id="ARBA00005204"/>
    </source>
</evidence>
<keyword evidence="5" id="KW-0963">Cytoplasm</keyword>
<evidence type="ECO:0000256" key="4">
    <source>
        <dbReference type="ARBA" id="ARBA00012414"/>
    </source>
</evidence>
<organism evidence="11">
    <name type="scientific">hydrothermal vent metagenome</name>
    <dbReference type="NCBI Taxonomy" id="652676"/>
    <lineage>
        <taxon>unclassified sequences</taxon>
        <taxon>metagenomes</taxon>
        <taxon>ecological metagenomes</taxon>
    </lineage>
</organism>
<reference evidence="11" key="1">
    <citation type="submission" date="2016-10" db="EMBL/GenBank/DDBJ databases">
        <authorList>
            <person name="de Groot N.N."/>
        </authorList>
    </citation>
    <scope>NUCLEOTIDE SEQUENCE</scope>
</reference>
<evidence type="ECO:0000256" key="10">
    <source>
        <dbReference type="ARBA" id="ARBA00023102"/>
    </source>
</evidence>
<evidence type="ECO:0000256" key="8">
    <source>
        <dbReference type="ARBA" id="ARBA00022801"/>
    </source>
</evidence>
<dbReference type="PANTHER" id="PTHR42945">
    <property type="entry name" value="HISTIDINE BIOSYNTHESIS BIFUNCTIONAL PROTEIN"/>
    <property type="match status" value="1"/>
</dbReference>
<keyword evidence="7" id="KW-0547">Nucleotide-binding</keyword>
<dbReference type="GO" id="GO:0000105">
    <property type="term" value="P:L-histidine biosynthetic process"/>
    <property type="evidence" value="ECO:0007669"/>
    <property type="project" value="UniProtKB-UniPathway"/>
</dbReference>
<dbReference type="EMBL" id="FPHJ01000058">
    <property type="protein sequence ID" value="SFV67718.1"/>
    <property type="molecule type" value="Genomic_DNA"/>
</dbReference>
<name>A0A1W1CPB5_9ZZZZ</name>
<evidence type="ECO:0000313" key="11">
    <source>
        <dbReference type="EMBL" id="SFV67718.1"/>
    </source>
</evidence>
<keyword evidence="9" id="KW-0067">ATP-binding</keyword>
<evidence type="ECO:0000256" key="9">
    <source>
        <dbReference type="ARBA" id="ARBA00022840"/>
    </source>
</evidence>
<evidence type="ECO:0000256" key="6">
    <source>
        <dbReference type="ARBA" id="ARBA00022605"/>
    </source>
</evidence>
<dbReference type="NCBIfam" id="NF001611">
    <property type="entry name" value="PRK00400.1-3"/>
    <property type="match status" value="1"/>
</dbReference>
<dbReference type="Pfam" id="PF01503">
    <property type="entry name" value="PRA-PH"/>
    <property type="match status" value="1"/>
</dbReference>
<keyword evidence="8 11" id="KW-0378">Hydrolase</keyword>
<dbReference type="Gene3D" id="1.10.287.1080">
    <property type="entry name" value="MazG-like"/>
    <property type="match status" value="1"/>
</dbReference>
<dbReference type="AlphaFoldDB" id="A0A1W1CPB5"/>
<keyword evidence="6" id="KW-0028">Amino-acid biosynthesis</keyword>
<evidence type="ECO:0000256" key="7">
    <source>
        <dbReference type="ARBA" id="ARBA00022741"/>
    </source>
</evidence>
<dbReference type="GO" id="GO:0004636">
    <property type="term" value="F:phosphoribosyl-ATP diphosphatase activity"/>
    <property type="evidence" value="ECO:0007669"/>
    <property type="project" value="UniProtKB-EC"/>
</dbReference>
<comment type="catalytic activity">
    <reaction evidence="1">
        <text>1-(5-phospho-beta-D-ribosyl)-ATP + H2O = 1-(5-phospho-beta-D-ribosyl)-5'-AMP + diphosphate + H(+)</text>
        <dbReference type="Rhea" id="RHEA:22828"/>
        <dbReference type="ChEBI" id="CHEBI:15377"/>
        <dbReference type="ChEBI" id="CHEBI:15378"/>
        <dbReference type="ChEBI" id="CHEBI:33019"/>
        <dbReference type="ChEBI" id="CHEBI:59457"/>
        <dbReference type="ChEBI" id="CHEBI:73183"/>
        <dbReference type="EC" id="3.6.1.31"/>
    </reaction>
</comment>
<dbReference type="CDD" id="cd11534">
    <property type="entry name" value="NTP-PPase_HisIE_like"/>
    <property type="match status" value="1"/>
</dbReference>
<evidence type="ECO:0000256" key="5">
    <source>
        <dbReference type="ARBA" id="ARBA00022490"/>
    </source>
</evidence>
<sequence>MDNILTQLQNTLEERKKETSDNSYVASLYEKGLNEILKKIGEESAEVIIAGKEENKKQIIYEVSDLFFHIMVLLRQQNIDIKDIEEELQRRFGLSGLIEKQNRK</sequence>
<dbReference type="PANTHER" id="PTHR42945:SF9">
    <property type="entry name" value="HISTIDINE BIOSYNTHESIS BIFUNCTIONAL PROTEIN HISIE"/>
    <property type="match status" value="1"/>
</dbReference>
<dbReference type="InterPro" id="IPR021130">
    <property type="entry name" value="PRib-ATP_PPHydrolase-like"/>
</dbReference>
<keyword evidence="10" id="KW-0368">Histidine biosynthesis</keyword>
<dbReference type="NCBIfam" id="TIGR03188">
    <property type="entry name" value="histidine_hisI"/>
    <property type="match status" value="1"/>
</dbReference>
<comment type="pathway">
    <text evidence="3">Amino-acid biosynthesis; L-histidine biosynthesis; L-histidine from 5-phospho-alpha-D-ribose 1-diphosphate: step 2/9.</text>
</comment>
<dbReference type="FunFam" id="1.10.287.1080:FF:000002">
    <property type="entry name" value="Histidine biosynthesis bifunctional protein HisIE"/>
    <property type="match status" value="1"/>
</dbReference>
<dbReference type="EC" id="3.6.1.31" evidence="4"/>
<accession>A0A1W1CPB5</accession>
<dbReference type="InterPro" id="IPR008179">
    <property type="entry name" value="HisE"/>
</dbReference>
<dbReference type="GO" id="GO:0005737">
    <property type="term" value="C:cytoplasm"/>
    <property type="evidence" value="ECO:0007669"/>
    <property type="project" value="UniProtKB-SubCell"/>
</dbReference>
<dbReference type="HAMAP" id="MF_01020">
    <property type="entry name" value="HisE"/>
    <property type="match status" value="1"/>
</dbReference>
<protein>
    <recommendedName>
        <fullName evidence="4">phosphoribosyl-ATP diphosphatase</fullName>
        <ecNumber evidence="4">3.6.1.31</ecNumber>
    </recommendedName>
</protein>
<dbReference type="SUPFAM" id="SSF101386">
    <property type="entry name" value="all-alpha NTP pyrophosphatases"/>
    <property type="match status" value="1"/>
</dbReference>
<gene>
    <name evidence="11" type="ORF">MNB_SUP05-5-89</name>
</gene>
<comment type="subcellular location">
    <subcellularLocation>
        <location evidence="2">Cytoplasm</location>
    </subcellularLocation>
</comment>
<proteinExistence type="inferred from homology"/>
<dbReference type="UniPathway" id="UPA00031">
    <property type="reaction ID" value="UER00007"/>
</dbReference>